<dbReference type="InterPro" id="IPR000734">
    <property type="entry name" value="TAG_lipase"/>
</dbReference>
<gene>
    <name evidence="6" type="ORF">TPAB3V08_LOCUS14599</name>
</gene>
<evidence type="ECO:0000256" key="1">
    <source>
        <dbReference type="ARBA" id="ARBA00004613"/>
    </source>
</evidence>
<dbReference type="InterPro" id="IPR013818">
    <property type="entry name" value="Lipase"/>
</dbReference>
<organism evidence="6 7">
    <name type="scientific">Timema podura</name>
    <name type="common">Walking stick</name>
    <dbReference type="NCBI Taxonomy" id="61482"/>
    <lineage>
        <taxon>Eukaryota</taxon>
        <taxon>Metazoa</taxon>
        <taxon>Ecdysozoa</taxon>
        <taxon>Arthropoda</taxon>
        <taxon>Hexapoda</taxon>
        <taxon>Insecta</taxon>
        <taxon>Pterygota</taxon>
        <taxon>Neoptera</taxon>
        <taxon>Polyneoptera</taxon>
        <taxon>Phasmatodea</taxon>
        <taxon>Timematodea</taxon>
        <taxon>Timematoidea</taxon>
        <taxon>Timematidae</taxon>
        <taxon>Timema</taxon>
    </lineage>
</organism>
<dbReference type="Pfam" id="PF00151">
    <property type="entry name" value="Lipase"/>
    <property type="match status" value="1"/>
</dbReference>
<accession>A0ABN7PIQ5</accession>
<dbReference type="PANTHER" id="PTHR11610:SF177">
    <property type="entry name" value="IP13478P-RELATED"/>
    <property type="match status" value="1"/>
</dbReference>
<sequence>MPSSTRPPTRFFIRVTESQDNPHQLDVASSDTIKSAIFKKGQPVKFIIHGWTGNKNFAPNPELRPAYLNLDYNVISVDYGPLARDGCYIQATYNVDLVGNCSAQLLDALVKKGKISLEDIHIIGFSLGGQVAGQIGNYIKSGQLPRITGQ</sequence>
<evidence type="ECO:0000256" key="2">
    <source>
        <dbReference type="ARBA" id="ARBA00010701"/>
    </source>
</evidence>
<dbReference type="SUPFAM" id="SSF53474">
    <property type="entry name" value="alpha/beta-Hydrolases"/>
    <property type="match status" value="1"/>
</dbReference>
<evidence type="ECO:0000259" key="5">
    <source>
        <dbReference type="Pfam" id="PF00151"/>
    </source>
</evidence>
<dbReference type="EMBL" id="CAJPIN010072913">
    <property type="protein sequence ID" value="CAG2067656.1"/>
    <property type="molecule type" value="Genomic_DNA"/>
</dbReference>
<comment type="caution">
    <text evidence="6">The sequence shown here is derived from an EMBL/GenBank/DDBJ whole genome shotgun (WGS) entry which is preliminary data.</text>
</comment>
<dbReference type="Gene3D" id="3.40.50.1820">
    <property type="entry name" value="alpha/beta hydrolase"/>
    <property type="match status" value="1"/>
</dbReference>
<name>A0ABN7PIQ5_TIMPD</name>
<proteinExistence type="inferred from homology"/>
<evidence type="ECO:0000256" key="3">
    <source>
        <dbReference type="ARBA" id="ARBA00022525"/>
    </source>
</evidence>
<dbReference type="InterPro" id="IPR029058">
    <property type="entry name" value="AB_hydrolase_fold"/>
</dbReference>
<feature type="domain" description="Lipase" evidence="5">
    <location>
        <begin position="6"/>
        <end position="149"/>
    </location>
</feature>
<dbReference type="Proteomes" id="UP001153148">
    <property type="component" value="Unassembled WGS sequence"/>
</dbReference>
<dbReference type="PANTHER" id="PTHR11610">
    <property type="entry name" value="LIPASE"/>
    <property type="match status" value="1"/>
</dbReference>
<keyword evidence="3" id="KW-0964">Secreted</keyword>
<reference evidence="6" key="1">
    <citation type="submission" date="2021-03" db="EMBL/GenBank/DDBJ databases">
        <authorList>
            <person name="Tran Van P."/>
        </authorList>
    </citation>
    <scope>NUCLEOTIDE SEQUENCE</scope>
</reference>
<evidence type="ECO:0000256" key="4">
    <source>
        <dbReference type="RuleBase" id="RU004262"/>
    </source>
</evidence>
<evidence type="ECO:0000313" key="6">
    <source>
        <dbReference type="EMBL" id="CAG2067656.1"/>
    </source>
</evidence>
<comment type="similarity">
    <text evidence="2 4">Belongs to the AB hydrolase superfamily. Lipase family.</text>
</comment>
<keyword evidence="7" id="KW-1185">Reference proteome</keyword>
<evidence type="ECO:0000313" key="7">
    <source>
        <dbReference type="Proteomes" id="UP001153148"/>
    </source>
</evidence>
<comment type="subcellular location">
    <subcellularLocation>
        <location evidence="1">Secreted</location>
    </subcellularLocation>
</comment>
<dbReference type="PRINTS" id="PR00821">
    <property type="entry name" value="TAGLIPASE"/>
</dbReference>
<protein>
    <recommendedName>
        <fullName evidence="5">Lipase domain-containing protein</fullName>
    </recommendedName>
</protein>